<evidence type="ECO:0000313" key="2">
    <source>
        <dbReference type="Proteomes" id="UP000321798"/>
    </source>
</evidence>
<protein>
    <submittedName>
        <fullName evidence="1">Uncharacterized protein</fullName>
    </submittedName>
</protein>
<gene>
    <name evidence="1" type="ORF">CSO01_15340</name>
</gene>
<accession>A0A512PC83</accession>
<evidence type="ECO:0000313" key="1">
    <source>
        <dbReference type="EMBL" id="GEP68819.1"/>
    </source>
</evidence>
<dbReference type="EMBL" id="BKAL01000004">
    <property type="protein sequence ID" value="GEP68819.1"/>
    <property type="molecule type" value="Genomic_DNA"/>
</dbReference>
<sequence>MPQPSNGSEAAHGFGVTVTEGMAAAAAVAAAAVVGVADATVGTAVKAQVARASAVTPAPALRRDVVVIGSLSVQGMVG</sequence>
<proteinExistence type="predicted"/>
<keyword evidence="2" id="KW-1185">Reference proteome</keyword>
<dbReference type="Proteomes" id="UP000321798">
    <property type="component" value="Unassembled WGS sequence"/>
</dbReference>
<organism evidence="1 2">
    <name type="scientific">Cellulomonas soli</name>
    <dbReference type="NCBI Taxonomy" id="931535"/>
    <lineage>
        <taxon>Bacteria</taxon>
        <taxon>Bacillati</taxon>
        <taxon>Actinomycetota</taxon>
        <taxon>Actinomycetes</taxon>
        <taxon>Micrococcales</taxon>
        <taxon>Cellulomonadaceae</taxon>
        <taxon>Cellulomonas</taxon>
    </lineage>
</organism>
<reference evidence="1 2" key="1">
    <citation type="submission" date="2019-07" db="EMBL/GenBank/DDBJ databases">
        <title>Whole genome shotgun sequence of Cellulomonas soli NBRC 109434.</title>
        <authorList>
            <person name="Hosoyama A."/>
            <person name="Uohara A."/>
            <person name="Ohji S."/>
            <person name="Ichikawa N."/>
        </authorList>
    </citation>
    <scope>NUCLEOTIDE SEQUENCE [LARGE SCALE GENOMIC DNA]</scope>
    <source>
        <strain evidence="1 2">NBRC 109434</strain>
    </source>
</reference>
<name>A0A512PC83_9CELL</name>
<dbReference type="AlphaFoldDB" id="A0A512PC83"/>
<comment type="caution">
    <text evidence="1">The sequence shown here is derived from an EMBL/GenBank/DDBJ whole genome shotgun (WGS) entry which is preliminary data.</text>
</comment>